<keyword evidence="2" id="KW-1185">Reference proteome</keyword>
<dbReference type="EMBL" id="CM046396">
    <property type="protein sequence ID" value="KAI8537435.1"/>
    <property type="molecule type" value="Genomic_DNA"/>
</dbReference>
<comment type="caution">
    <text evidence="1">The sequence shown here is derived from an EMBL/GenBank/DDBJ whole genome shotgun (WGS) entry which is preliminary data.</text>
</comment>
<proteinExistence type="predicted"/>
<reference evidence="1" key="1">
    <citation type="submission" date="2022-02" db="EMBL/GenBank/DDBJ databases">
        <title>Plant Genome Project.</title>
        <authorList>
            <person name="Zhang R.-G."/>
        </authorList>
    </citation>
    <scope>NUCLEOTIDE SEQUENCE</scope>
    <source>
        <strain evidence="1">AT1</strain>
    </source>
</reference>
<sequence length="547" mass="60790">MEKMNDHHQQPPSPGVRPIKAKDCIEELLKFTLSSSIDGTLGLDVGLSKDYCSKLLNDDDGPEINPTPNASDIAEGVPTYPLYKRLASTLYQSLSFGAFSRPYDRMPLMHEDSSLKHKEVAWIALAMEKGSELINVLENVDFELHVQEPFFSQLKDGMKTVEGRCAVGDYNSLHQKIKFIIGTKLITIFAEEDFTIYESPTIPVIESVEPSSFQAFECMMGLWGSGLSLGREMVFQVRRMENSFGTIFPLFNCDFFLGFRIFSGALILFNKFLVLQVQDVRRYASFSEMLEAESLTKVLPGVQTIEEGVQIYRKFYSEEKEKLNGVLAIGVTKPAAQPFISLAGMLSGLSYGGLQRLLGFVHTVGTTVEALPPPRSTLLSSFMLPHNPNVKGSTLTDGARALAKHVDRSGSKYWGPFNGSGNPFASCVANLANSPTSNQRPGTVILPCQTILGWFGHVCCRSTDAVVRKSDMITVEDPTKNRLAKDAISHLMAHCCWQNMHVVPPHGVVYEIRTADGYGARWSEDGNEFIGFLEPYMEDGHSNRWKH</sequence>
<name>A0ACC0M9B3_RHOML</name>
<organism evidence="1 2">
    <name type="scientific">Rhododendron molle</name>
    <name type="common">Chinese azalea</name>
    <name type="synonym">Azalea mollis</name>
    <dbReference type="NCBI Taxonomy" id="49168"/>
    <lineage>
        <taxon>Eukaryota</taxon>
        <taxon>Viridiplantae</taxon>
        <taxon>Streptophyta</taxon>
        <taxon>Embryophyta</taxon>
        <taxon>Tracheophyta</taxon>
        <taxon>Spermatophyta</taxon>
        <taxon>Magnoliopsida</taxon>
        <taxon>eudicotyledons</taxon>
        <taxon>Gunneridae</taxon>
        <taxon>Pentapetalae</taxon>
        <taxon>asterids</taxon>
        <taxon>Ericales</taxon>
        <taxon>Ericaceae</taxon>
        <taxon>Ericoideae</taxon>
        <taxon>Rhodoreae</taxon>
        <taxon>Rhododendron</taxon>
    </lineage>
</organism>
<evidence type="ECO:0000313" key="2">
    <source>
        <dbReference type="Proteomes" id="UP001062846"/>
    </source>
</evidence>
<gene>
    <name evidence="1" type="ORF">RHMOL_Rhmol09G0023600</name>
</gene>
<accession>A0ACC0M9B3</accession>
<protein>
    <submittedName>
        <fullName evidence="1">Uncharacterized protein</fullName>
    </submittedName>
</protein>
<evidence type="ECO:0000313" key="1">
    <source>
        <dbReference type="EMBL" id="KAI8537435.1"/>
    </source>
</evidence>
<dbReference type="Proteomes" id="UP001062846">
    <property type="component" value="Chromosome 9"/>
</dbReference>